<dbReference type="EMBL" id="JAACJP010000006">
    <property type="protein sequence ID" value="KAF5383743.1"/>
    <property type="molecule type" value="Genomic_DNA"/>
</dbReference>
<proteinExistence type="predicted"/>
<feature type="compositionally biased region" description="Pro residues" evidence="1">
    <location>
        <begin position="55"/>
        <end position="71"/>
    </location>
</feature>
<feature type="region of interest" description="Disordered" evidence="1">
    <location>
        <begin position="12"/>
        <end position="39"/>
    </location>
</feature>
<comment type="caution">
    <text evidence="2">The sequence shown here is derived from an EMBL/GenBank/DDBJ whole genome shotgun (WGS) entry which is preliminary data.</text>
</comment>
<sequence length="255" mass="27911">MPTRFFHAYIDDGTPSRTTLFGGSQPPTPPPRPFSAQNQRHAHFSPLPLLPPALPLAPATPPVPNASPLPPVRNRASTPTRSLPSYTKPDFPNLASVPLLSSANDWFKWYTAVLQIIEATGLYDHIVDIPPAGLVVDPTAYPSLPPALDFANYTDEELEDYRTWWTLDDIVSFVLVGKLGPVPASLIPPKRDAWGSPQRSARDVLRILRVKYGVHDAGSAALVRESVLSKKVIGNDVSSYVDAWRKAVLQVEGSH</sequence>
<dbReference type="AlphaFoldDB" id="A0A8H5HI19"/>
<keyword evidence="3" id="KW-1185">Reference proteome</keyword>
<accession>A0A8H5HI19</accession>
<gene>
    <name evidence="2" type="ORF">D9615_003757</name>
</gene>
<feature type="region of interest" description="Disordered" evidence="1">
    <location>
        <begin position="55"/>
        <end position="85"/>
    </location>
</feature>
<organism evidence="2 3">
    <name type="scientific">Tricholomella constricta</name>
    <dbReference type="NCBI Taxonomy" id="117010"/>
    <lineage>
        <taxon>Eukaryota</taxon>
        <taxon>Fungi</taxon>
        <taxon>Dikarya</taxon>
        <taxon>Basidiomycota</taxon>
        <taxon>Agaricomycotina</taxon>
        <taxon>Agaricomycetes</taxon>
        <taxon>Agaricomycetidae</taxon>
        <taxon>Agaricales</taxon>
        <taxon>Tricholomatineae</taxon>
        <taxon>Lyophyllaceae</taxon>
        <taxon>Tricholomella</taxon>
    </lineage>
</organism>
<dbReference type="Proteomes" id="UP000565441">
    <property type="component" value="Unassembled WGS sequence"/>
</dbReference>
<reference evidence="2 3" key="1">
    <citation type="journal article" date="2020" name="ISME J.">
        <title>Uncovering the hidden diversity of litter-decomposition mechanisms in mushroom-forming fungi.</title>
        <authorList>
            <person name="Floudas D."/>
            <person name="Bentzer J."/>
            <person name="Ahren D."/>
            <person name="Johansson T."/>
            <person name="Persson P."/>
            <person name="Tunlid A."/>
        </authorList>
    </citation>
    <scope>NUCLEOTIDE SEQUENCE [LARGE SCALE GENOMIC DNA]</scope>
    <source>
        <strain evidence="2 3">CBS 661.87</strain>
    </source>
</reference>
<evidence type="ECO:0000313" key="3">
    <source>
        <dbReference type="Proteomes" id="UP000565441"/>
    </source>
</evidence>
<feature type="compositionally biased region" description="Polar residues" evidence="1">
    <location>
        <begin position="75"/>
        <end position="85"/>
    </location>
</feature>
<name>A0A8H5HI19_9AGAR</name>
<evidence type="ECO:0000313" key="2">
    <source>
        <dbReference type="EMBL" id="KAF5383743.1"/>
    </source>
</evidence>
<evidence type="ECO:0000256" key="1">
    <source>
        <dbReference type="SAM" id="MobiDB-lite"/>
    </source>
</evidence>
<protein>
    <submittedName>
        <fullName evidence="2">Uncharacterized protein</fullName>
    </submittedName>
</protein>